<comment type="caution">
    <text evidence="1">The sequence shown here is derived from an EMBL/GenBank/DDBJ whole genome shotgun (WGS) entry which is preliminary data.</text>
</comment>
<protein>
    <submittedName>
        <fullName evidence="1">Uncharacterized protein</fullName>
    </submittedName>
</protein>
<dbReference type="Proteomes" id="UP000192578">
    <property type="component" value="Unassembled WGS sequence"/>
</dbReference>
<proteinExistence type="predicted"/>
<evidence type="ECO:0000313" key="2">
    <source>
        <dbReference type="Proteomes" id="UP000192578"/>
    </source>
</evidence>
<sequence length="66" mass="7566">MRMMEEEKDEVVLKMFLTGNGLSKFYPLFQESGGREYGDVAAADGERTWREDRPGTGPRKRLIQAI</sequence>
<gene>
    <name evidence="1" type="ORF">BV898_16266</name>
</gene>
<keyword evidence="2" id="KW-1185">Reference proteome</keyword>
<dbReference type="EMBL" id="MTYJ01000239">
    <property type="protein sequence ID" value="OWA51800.1"/>
    <property type="molecule type" value="Genomic_DNA"/>
</dbReference>
<dbReference type="AlphaFoldDB" id="A0A9X6RLB1"/>
<name>A0A9X6RLB1_HYPEX</name>
<accession>A0A9X6RLB1</accession>
<reference evidence="2" key="1">
    <citation type="submission" date="2017-01" db="EMBL/GenBank/DDBJ databases">
        <title>Comparative genomics of anhydrobiosis in the tardigrade Hypsibius dujardini.</title>
        <authorList>
            <person name="Yoshida Y."/>
            <person name="Koutsovoulos G."/>
            <person name="Laetsch D."/>
            <person name="Stevens L."/>
            <person name="Kumar S."/>
            <person name="Horikawa D."/>
            <person name="Ishino K."/>
            <person name="Komine S."/>
            <person name="Tomita M."/>
            <person name="Blaxter M."/>
            <person name="Arakawa K."/>
        </authorList>
    </citation>
    <scope>NUCLEOTIDE SEQUENCE [LARGE SCALE GENOMIC DNA]</scope>
    <source>
        <strain evidence="2">Z151</strain>
    </source>
</reference>
<organism evidence="1 2">
    <name type="scientific">Hypsibius exemplaris</name>
    <name type="common">Freshwater tardigrade</name>
    <dbReference type="NCBI Taxonomy" id="2072580"/>
    <lineage>
        <taxon>Eukaryota</taxon>
        <taxon>Metazoa</taxon>
        <taxon>Ecdysozoa</taxon>
        <taxon>Tardigrada</taxon>
        <taxon>Eutardigrada</taxon>
        <taxon>Parachela</taxon>
        <taxon>Hypsibioidea</taxon>
        <taxon>Hypsibiidae</taxon>
        <taxon>Hypsibius</taxon>
    </lineage>
</organism>
<evidence type="ECO:0000313" key="1">
    <source>
        <dbReference type="EMBL" id="OWA51800.1"/>
    </source>
</evidence>